<accession>A0AAV3X5K2</accession>
<comment type="caution">
    <text evidence="2">The sequence shown here is derived from an EMBL/GenBank/DDBJ whole genome shotgun (WGS) entry which is preliminary data.</text>
</comment>
<protein>
    <submittedName>
        <fullName evidence="2">Glycosyl transferase family protein</fullName>
    </submittedName>
</protein>
<organism evidence="2 3">
    <name type="scientific">Microseira wollei NIES-4236</name>
    <dbReference type="NCBI Taxonomy" id="2530354"/>
    <lineage>
        <taxon>Bacteria</taxon>
        <taxon>Bacillati</taxon>
        <taxon>Cyanobacteriota</taxon>
        <taxon>Cyanophyceae</taxon>
        <taxon>Oscillatoriophycideae</taxon>
        <taxon>Aerosakkonematales</taxon>
        <taxon>Aerosakkonemataceae</taxon>
        <taxon>Microseira</taxon>
    </lineage>
</organism>
<dbReference type="InterPro" id="IPR050834">
    <property type="entry name" value="Glycosyltransf_2"/>
</dbReference>
<dbReference type="InterPro" id="IPR001173">
    <property type="entry name" value="Glyco_trans_2-like"/>
</dbReference>
<gene>
    <name evidence="2" type="ORF">MiSe_12470</name>
</gene>
<dbReference type="Pfam" id="PF00535">
    <property type="entry name" value="Glycos_transf_2"/>
    <property type="match status" value="1"/>
</dbReference>
<reference evidence="2" key="1">
    <citation type="submission" date="2019-10" db="EMBL/GenBank/DDBJ databases">
        <title>Draft genome sequece of Microseira wollei NIES-4236.</title>
        <authorList>
            <person name="Yamaguchi H."/>
            <person name="Suzuki S."/>
            <person name="Kawachi M."/>
        </authorList>
    </citation>
    <scope>NUCLEOTIDE SEQUENCE</scope>
    <source>
        <strain evidence="2">NIES-4236</strain>
    </source>
</reference>
<dbReference type="PANTHER" id="PTHR43685:SF2">
    <property type="entry name" value="GLYCOSYLTRANSFERASE 2-LIKE DOMAIN-CONTAINING PROTEIN"/>
    <property type="match status" value="1"/>
</dbReference>
<dbReference type="GO" id="GO:0016740">
    <property type="term" value="F:transferase activity"/>
    <property type="evidence" value="ECO:0007669"/>
    <property type="project" value="UniProtKB-KW"/>
</dbReference>
<dbReference type="PANTHER" id="PTHR43685">
    <property type="entry name" value="GLYCOSYLTRANSFERASE"/>
    <property type="match status" value="1"/>
</dbReference>
<evidence type="ECO:0000313" key="3">
    <source>
        <dbReference type="Proteomes" id="UP001050975"/>
    </source>
</evidence>
<dbReference type="SUPFAM" id="SSF53448">
    <property type="entry name" value="Nucleotide-diphospho-sugar transferases"/>
    <property type="match status" value="1"/>
</dbReference>
<keyword evidence="2" id="KW-0808">Transferase</keyword>
<dbReference type="Proteomes" id="UP001050975">
    <property type="component" value="Unassembled WGS sequence"/>
</dbReference>
<dbReference type="Gene3D" id="3.90.550.10">
    <property type="entry name" value="Spore Coat Polysaccharide Biosynthesis Protein SpsA, Chain A"/>
    <property type="match status" value="1"/>
</dbReference>
<keyword evidence="3" id="KW-1185">Reference proteome</keyword>
<dbReference type="EMBL" id="BLAY01000013">
    <property type="protein sequence ID" value="GET36496.1"/>
    <property type="molecule type" value="Genomic_DNA"/>
</dbReference>
<dbReference type="AlphaFoldDB" id="A0AAV3X5K2"/>
<dbReference type="InterPro" id="IPR029044">
    <property type="entry name" value="Nucleotide-diphossugar_trans"/>
</dbReference>
<name>A0AAV3X5K2_9CYAN</name>
<feature type="domain" description="Glycosyltransferase 2-like" evidence="1">
    <location>
        <begin position="5"/>
        <end position="169"/>
    </location>
</feature>
<evidence type="ECO:0000313" key="2">
    <source>
        <dbReference type="EMBL" id="GET36496.1"/>
    </source>
</evidence>
<proteinExistence type="predicted"/>
<dbReference type="RefSeq" id="WP_226576174.1">
    <property type="nucleotide sequence ID" value="NZ_BLAY01000013.1"/>
</dbReference>
<evidence type="ECO:0000259" key="1">
    <source>
        <dbReference type="Pfam" id="PF00535"/>
    </source>
</evidence>
<sequence>MSQFTIVITTYNRLPLLRRAVESALAQTWPCEVVVADNGSDDGTEEYIRSLGSRVIYHRNSANLGHSGAVNAGVSVAKGKWIKPVDDDDYLAPNCIEEMAKAIAQRPQAVMCSCQAIQVDGNGAEVTRTKPCGTGKAFYVPQEDIHYGMLLEMVPFGTPIQVAFRKDAFLASGGWDLALNVCDDIDSWIKIAKYGDAIFLNEYLAYRTLWTGGNNQKSSFQERLEVNMQMKKNIYKLVDQKYRSSLPALEDINAFLKLHWSLVGLRQGQFLTAWEIAYPAVFSPGAWKLLFAALYSRRIARKTDWIRQEVLFPASSSMATEVLSVV</sequence>
<dbReference type="CDD" id="cd00761">
    <property type="entry name" value="Glyco_tranf_GTA_type"/>
    <property type="match status" value="1"/>
</dbReference>